<sequence>MHIPRRAAVEYLAVAALAIVIRPPPASAAASSIDVDLATAFDAATAAAGTPLDPVDGDISLADLYTRLAEEPETVERLDFYGIQGSVCVVTLAPAAATGSHPGARLWVRAGYPVESPRSPESPLAVQGKARNAGVPLGL</sequence>
<keyword evidence="2" id="KW-1185">Reference proteome</keyword>
<dbReference type="EMBL" id="CM020619">
    <property type="protein sequence ID" value="KAK1865323.1"/>
    <property type="molecule type" value="Genomic_DNA"/>
</dbReference>
<accession>A0ACC3C6D2</accession>
<proteinExistence type="predicted"/>
<reference evidence="1" key="1">
    <citation type="submission" date="2019-11" db="EMBL/GenBank/DDBJ databases">
        <title>Nori genome reveals adaptations in red seaweeds to the harsh intertidal environment.</title>
        <authorList>
            <person name="Wang D."/>
            <person name="Mao Y."/>
        </authorList>
    </citation>
    <scope>NUCLEOTIDE SEQUENCE</scope>
    <source>
        <tissue evidence="1">Gametophyte</tissue>
    </source>
</reference>
<organism evidence="1 2">
    <name type="scientific">Pyropia yezoensis</name>
    <name type="common">Susabi-nori</name>
    <name type="synonym">Porphyra yezoensis</name>
    <dbReference type="NCBI Taxonomy" id="2788"/>
    <lineage>
        <taxon>Eukaryota</taxon>
        <taxon>Rhodophyta</taxon>
        <taxon>Bangiophyceae</taxon>
        <taxon>Bangiales</taxon>
        <taxon>Bangiaceae</taxon>
        <taxon>Pyropia</taxon>
    </lineage>
</organism>
<evidence type="ECO:0000313" key="2">
    <source>
        <dbReference type="Proteomes" id="UP000798662"/>
    </source>
</evidence>
<dbReference type="Proteomes" id="UP000798662">
    <property type="component" value="Chromosome 2"/>
</dbReference>
<gene>
    <name evidence="1" type="ORF">I4F81_007856</name>
</gene>
<evidence type="ECO:0000313" key="1">
    <source>
        <dbReference type="EMBL" id="KAK1865323.1"/>
    </source>
</evidence>
<name>A0ACC3C6D2_PYRYE</name>
<protein>
    <submittedName>
        <fullName evidence="1">Uncharacterized protein</fullName>
    </submittedName>
</protein>
<comment type="caution">
    <text evidence="1">The sequence shown here is derived from an EMBL/GenBank/DDBJ whole genome shotgun (WGS) entry which is preliminary data.</text>
</comment>